<dbReference type="InterPro" id="IPR036640">
    <property type="entry name" value="ABC1_TM_sf"/>
</dbReference>
<comment type="subcellular location">
    <subcellularLocation>
        <location evidence="1">Cell membrane</location>
        <topology evidence="1">Multi-pass membrane protein</topology>
    </subcellularLocation>
</comment>
<feature type="transmembrane region" description="Helical" evidence="11">
    <location>
        <begin position="50"/>
        <end position="68"/>
    </location>
</feature>
<comment type="similarity">
    <text evidence="9">Belongs to the ABC transporter superfamily. ABCB family. Heavy Metal importer (TC 3.A.1.210) subfamily.</text>
</comment>
<dbReference type="InterPro" id="IPR003439">
    <property type="entry name" value="ABC_transporter-like_ATP-bd"/>
</dbReference>
<dbReference type="InterPro" id="IPR017871">
    <property type="entry name" value="ABC_transporter-like_CS"/>
</dbReference>
<dbReference type="FunFam" id="3.40.50.300:FF:000221">
    <property type="entry name" value="Multidrug ABC transporter ATP-binding protein"/>
    <property type="match status" value="1"/>
</dbReference>
<gene>
    <name evidence="14" type="primary">ABCB6_2</name>
    <name evidence="14" type="ORF">IWQ60_004123</name>
</gene>
<dbReference type="PROSITE" id="PS00211">
    <property type="entry name" value="ABC_TRANSPORTER_1"/>
    <property type="match status" value="1"/>
</dbReference>
<feature type="compositionally biased region" description="Basic and acidic residues" evidence="10">
    <location>
        <begin position="312"/>
        <end position="325"/>
    </location>
</feature>
<dbReference type="GO" id="GO:0016887">
    <property type="term" value="F:ATP hydrolysis activity"/>
    <property type="evidence" value="ECO:0007669"/>
    <property type="project" value="InterPro"/>
</dbReference>
<name>A0A9W8AGR0_9FUNG</name>
<reference evidence="14" key="1">
    <citation type="submission" date="2022-07" db="EMBL/GenBank/DDBJ databases">
        <title>Phylogenomic reconstructions and comparative analyses of Kickxellomycotina fungi.</title>
        <authorList>
            <person name="Reynolds N.K."/>
            <person name="Stajich J.E."/>
            <person name="Barry K."/>
            <person name="Grigoriev I.V."/>
            <person name="Crous P."/>
            <person name="Smith M.E."/>
        </authorList>
    </citation>
    <scope>NUCLEOTIDE SEQUENCE</scope>
    <source>
        <strain evidence="14">RSA 861</strain>
    </source>
</reference>
<dbReference type="PROSITE" id="PS50929">
    <property type="entry name" value="ABC_TM1F"/>
    <property type="match status" value="1"/>
</dbReference>
<dbReference type="AlphaFoldDB" id="A0A9W8AGR0"/>
<dbReference type="GO" id="GO:0005524">
    <property type="term" value="F:ATP binding"/>
    <property type="evidence" value="ECO:0007669"/>
    <property type="project" value="UniProtKB-KW"/>
</dbReference>
<dbReference type="PANTHER" id="PTHR24221">
    <property type="entry name" value="ATP-BINDING CASSETTE SUB-FAMILY B"/>
    <property type="match status" value="1"/>
</dbReference>
<feature type="domain" description="ABC transporter" evidence="12">
    <location>
        <begin position="695"/>
        <end position="932"/>
    </location>
</feature>
<dbReference type="PANTHER" id="PTHR24221:SF654">
    <property type="entry name" value="ATP-BINDING CASSETTE SUB-FAMILY B MEMBER 6"/>
    <property type="match status" value="1"/>
</dbReference>
<dbReference type="InterPro" id="IPR027417">
    <property type="entry name" value="P-loop_NTPase"/>
</dbReference>
<evidence type="ECO:0000256" key="5">
    <source>
        <dbReference type="ARBA" id="ARBA00022741"/>
    </source>
</evidence>
<evidence type="ECO:0000256" key="8">
    <source>
        <dbReference type="ARBA" id="ARBA00023136"/>
    </source>
</evidence>
<dbReference type="Gene3D" id="1.20.1560.10">
    <property type="entry name" value="ABC transporter type 1, transmembrane domain"/>
    <property type="match status" value="1"/>
</dbReference>
<evidence type="ECO:0000256" key="7">
    <source>
        <dbReference type="ARBA" id="ARBA00022989"/>
    </source>
</evidence>
<keyword evidence="15" id="KW-1185">Reference proteome</keyword>
<evidence type="ECO:0000313" key="15">
    <source>
        <dbReference type="Proteomes" id="UP001150569"/>
    </source>
</evidence>
<keyword evidence="4 11" id="KW-0812">Transmembrane</keyword>
<keyword evidence="6 14" id="KW-0067">ATP-binding</keyword>
<evidence type="ECO:0000256" key="10">
    <source>
        <dbReference type="SAM" id="MobiDB-lite"/>
    </source>
</evidence>
<keyword evidence="3" id="KW-1003">Cell membrane</keyword>
<evidence type="ECO:0000256" key="11">
    <source>
        <dbReference type="SAM" id="Phobius"/>
    </source>
</evidence>
<accession>A0A9W8AGR0</accession>
<feature type="transmembrane region" description="Helical" evidence="11">
    <location>
        <begin position="222"/>
        <end position="245"/>
    </location>
</feature>
<feature type="transmembrane region" description="Helical" evidence="11">
    <location>
        <begin position="493"/>
        <end position="512"/>
    </location>
</feature>
<dbReference type="SUPFAM" id="SSF90123">
    <property type="entry name" value="ABC transporter transmembrane region"/>
    <property type="match status" value="1"/>
</dbReference>
<evidence type="ECO:0000256" key="6">
    <source>
        <dbReference type="ARBA" id="ARBA00022840"/>
    </source>
</evidence>
<dbReference type="Proteomes" id="UP001150569">
    <property type="component" value="Unassembled WGS sequence"/>
</dbReference>
<dbReference type="OrthoDB" id="6500128at2759"/>
<evidence type="ECO:0000256" key="1">
    <source>
        <dbReference type="ARBA" id="ARBA00004651"/>
    </source>
</evidence>
<feature type="transmembrane region" description="Helical" evidence="11">
    <location>
        <begin position="518"/>
        <end position="536"/>
    </location>
</feature>
<dbReference type="Pfam" id="PF00005">
    <property type="entry name" value="ABC_tran"/>
    <property type="match status" value="1"/>
</dbReference>
<protein>
    <submittedName>
        <fullName evidence="14">ATP-binding cassette sub- B member 6, mitochondrial</fullName>
    </submittedName>
</protein>
<feature type="region of interest" description="Disordered" evidence="10">
    <location>
        <begin position="294"/>
        <end position="341"/>
    </location>
</feature>
<keyword evidence="8 11" id="KW-0472">Membrane</keyword>
<feature type="compositionally biased region" description="Polar residues" evidence="10">
    <location>
        <begin position="295"/>
        <end position="311"/>
    </location>
</feature>
<keyword evidence="2" id="KW-0813">Transport</keyword>
<dbReference type="GO" id="GO:0005886">
    <property type="term" value="C:plasma membrane"/>
    <property type="evidence" value="ECO:0007669"/>
    <property type="project" value="UniProtKB-SubCell"/>
</dbReference>
<dbReference type="InterPro" id="IPR039421">
    <property type="entry name" value="Type_1_exporter"/>
</dbReference>
<dbReference type="InterPro" id="IPR003593">
    <property type="entry name" value="AAA+_ATPase"/>
</dbReference>
<evidence type="ECO:0000256" key="3">
    <source>
        <dbReference type="ARBA" id="ARBA00022475"/>
    </source>
</evidence>
<keyword evidence="7 11" id="KW-1133">Transmembrane helix</keyword>
<proteinExistence type="inferred from homology"/>
<feature type="transmembrane region" description="Helical" evidence="11">
    <location>
        <begin position="20"/>
        <end position="38"/>
    </location>
</feature>
<dbReference type="SUPFAM" id="SSF52540">
    <property type="entry name" value="P-loop containing nucleoside triphosphate hydrolases"/>
    <property type="match status" value="1"/>
</dbReference>
<dbReference type="EMBL" id="JANBPT010000191">
    <property type="protein sequence ID" value="KAJ1926050.1"/>
    <property type="molecule type" value="Genomic_DNA"/>
</dbReference>
<keyword evidence="5" id="KW-0547">Nucleotide-binding</keyword>
<feature type="transmembrane region" description="Helical" evidence="11">
    <location>
        <begin position="116"/>
        <end position="135"/>
    </location>
</feature>
<dbReference type="Gene3D" id="3.40.50.300">
    <property type="entry name" value="P-loop containing nucleotide triphosphate hydrolases"/>
    <property type="match status" value="1"/>
</dbReference>
<evidence type="ECO:0000313" key="14">
    <source>
        <dbReference type="EMBL" id="KAJ1926050.1"/>
    </source>
</evidence>
<evidence type="ECO:0000256" key="2">
    <source>
        <dbReference type="ARBA" id="ARBA00022448"/>
    </source>
</evidence>
<sequence>MADTMGVATQSPSPQAATKVWRPLVEYAASGLVLALVARGTPVAIGYRQLSYLEGLLPILALIHVMLWRRRRGHHMVALEKPKKKDTGTKDKAKEDAEIRKEYQVLWVTLAHKSLWFIYVALLLESIAINVSFLLDSETSTTWRPWMRLGVQFQAGLAVTWAAHYLQLHAAEIATTVTTRSSLWAPWSQAWSLAIIFHGLEVYNTLRARHATGGDAELANHWLLGILAPVKLGVAVAAPLVYVTVMRSVRVGYFSPEPATEAKAVPTDEATDKVQDIPTGVEQGKAEVAAEKQTVEANSNPAEAGTTGETTDSTKHATSETESSKADTTAGSQTAKPATKEEEEKKPVVYSVFTLFRRVILLVYELALPIDRSLAVRLAVRWLFGIVSRWIESFEPLYYKAFLASLTTPARAFPALIRYAVVNAFTQVEQVTIQSRHMAVQNSLTYFTARARIYIYNVIQSKSMRFHTASHRVSAAHRGDLAVAALDQFLQIILFRLGADLFGIVIGVYQYSWVFNAYFTPLSLAYGLVSILRRNVYGPMRTKLRFVTRNTDDTVGKCMDDLNQIETIREFASEAFHSKKYRNALRSKTRQQQYGTRALRILDQVLDIVTRILFCIGVIMCLHFMRQGTMQPTDVMFYMSHFIMTYRPLKFLVELNYELQTLYIRCHDLLELIDEPVEVKDPADAAPWQITRGAIEFQNVSFGYDTKLILKNVTFSVPAGTTTAIVGKTGEGKSTLFDLLARFYDVAEGSITIDGMDVRHVKQADLRRDMAIVPQTHTRMVTSILFNIQYGTAAYGLTATREEVEEAAKRARIHDRIMQMPQGYDTKLDYSTSNLSGGEWQRLTIARGLVRKGKIVMLDEATSALDIITEREVQRELADCTRGTTCLIIAHRLPTIIHADQILVLSDGQIVERGNHAELMAIPGGVFKKMWKDQLKEKEKEIADGII</sequence>
<feature type="transmembrane region" description="Helical" evidence="11">
    <location>
        <begin position="605"/>
        <end position="625"/>
    </location>
</feature>
<organism evidence="14 15">
    <name type="scientific">Tieghemiomyces parasiticus</name>
    <dbReference type="NCBI Taxonomy" id="78921"/>
    <lineage>
        <taxon>Eukaryota</taxon>
        <taxon>Fungi</taxon>
        <taxon>Fungi incertae sedis</taxon>
        <taxon>Zoopagomycota</taxon>
        <taxon>Kickxellomycotina</taxon>
        <taxon>Dimargaritomycetes</taxon>
        <taxon>Dimargaritales</taxon>
        <taxon>Dimargaritaceae</taxon>
        <taxon>Tieghemiomyces</taxon>
    </lineage>
</organism>
<dbReference type="SMART" id="SM00382">
    <property type="entry name" value="AAA"/>
    <property type="match status" value="1"/>
</dbReference>
<dbReference type="InterPro" id="IPR011527">
    <property type="entry name" value="ABC1_TM_dom"/>
</dbReference>
<dbReference type="PROSITE" id="PS50893">
    <property type="entry name" value="ABC_TRANSPORTER_2"/>
    <property type="match status" value="1"/>
</dbReference>
<evidence type="ECO:0000256" key="9">
    <source>
        <dbReference type="ARBA" id="ARBA00024363"/>
    </source>
</evidence>
<dbReference type="Pfam" id="PF00664">
    <property type="entry name" value="ABC_membrane"/>
    <property type="match status" value="1"/>
</dbReference>
<dbReference type="GO" id="GO:0140359">
    <property type="term" value="F:ABC-type transporter activity"/>
    <property type="evidence" value="ECO:0007669"/>
    <property type="project" value="InterPro"/>
</dbReference>
<evidence type="ECO:0000259" key="13">
    <source>
        <dbReference type="PROSITE" id="PS50929"/>
    </source>
</evidence>
<evidence type="ECO:0000259" key="12">
    <source>
        <dbReference type="PROSITE" id="PS50893"/>
    </source>
</evidence>
<comment type="caution">
    <text evidence="14">The sequence shown here is derived from an EMBL/GenBank/DDBJ whole genome shotgun (WGS) entry which is preliminary data.</text>
</comment>
<feature type="domain" description="ABC transmembrane type-1" evidence="13">
    <location>
        <begin position="447"/>
        <end position="661"/>
    </location>
</feature>
<evidence type="ECO:0000256" key="4">
    <source>
        <dbReference type="ARBA" id="ARBA00022692"/>
    </source>
</evidence>